<evidence type="ECO:0000313" key="1">
    <source>
        <dbReference type="EMBL" id="KDR82273.1"/>
    </source>
</evidence>
<dbReference type="HOGENOM" id="CLU_098000_0_0_1"/>
<gene>
    <name evidence="1" type="ORF">GALMADRAFT_59596</name>
</gene>
<name>A0A067TTF7_GALM3</name>
<keyword evidence="2" id="KW-1185">Reference proteome</keyword>
<dbReference type="EMBL" id="KL142370">
    <property type="protein sequence ID" value="KDR82273.1"/>
    <property type="molecule type" value="Genomic_DNA"/>
</dbReference>
<organism evidence="1 2">
    <name type="scientific">Galerina marginata (strain CBS 339.88)</name>
    <dbReference type="NCBI Taxonomy" id="685588"/>
    <lineage>
        <taxon>Eukaryota</taxon>
        <taxon>Fungi</taxon>
        <taxon>Dikarya</taxon>
        <taxon>Basidiomycota</taxon>
        <taxon>Agaricomycotina</taxon>
        <taxon>Agaricomycetes</taxon>
        <taxon>Agaricomycetidae</taxon>
        <taxon>Agaricales</taxon>
        <taxon>Agaricineae</taxon>
        <taxon>Strophariaceae</taxon>
        <taxon>Galerina</taxon>
    </lineage>
</organism>
<sequence>MGTINPYAQAGWFNPDNQTPFSHQPWTLSSPISPIFGALPPFPSENSPDWIRLTFVSADGDVLDCSVVGARQQIFFEISTESFENKPMATTFAKKDGTVLSRIEWAVTPTVEIEKVLSKRPVCEWITRSPEAKQYRTMIVGGKSYAWIPRSSGIYVRPNPPDQYAKISVTSDNSKALLEITSEAFQAGLFEPCIISTVLLFSSRNIN</sequence>
<dbReference type="STRING" id="685588.A0A067TTF7"/>
<reference evidence="2" key="1">
    <citation type="journal article" date="2014" name="Proc. Natl. Acad. Sci. U.S.A.">
        <title>Extensive sampling of basidiomycete genomes demonstrates inadequacy of the white-rot/brown-rot paradigm for wood decay fungi.</title>
        <authorList>
            <person name="Riley R."/>
            <person name="Salamov A.A."/>
            <person name="Brown D.W."/>
            <person name="Nagy L.G."/>
            <person name="Floudas D."/>
            <person name="Held B.W."/>
            <person name="Levasseur A."/>
            <person name="Lombard V."/>
            <person name="Morin E."/>
            <person name="Otillar R."/>
            <person name="Lindquist E.A."/>
            <person name="Sun H."/>
            <person name="LaButti K.M."/>
            <person name="Schmutz J."/>
            <person name="Jabbour D."/>
            <person name="Luo H."/>
            <person name="Baker S.E."/>
            <person name="Pisabarro A.G."/>
            <person name="Walton J.D."/>
            <person name="Blanchette R.A."/>
            <person name="Henrissat B."/>
            <person name="Martin F."/>
            <person name="Cullen D."/>
            <person name="Hibbett D.S."/>
            <person name="Grigoriev I.V."/>
        </authorList>
    </citation>
    <scope>NUCLEOTIDE SEQUENCE [LARGE SCALE GENOMIC DNA]</scope>
    <source>
        <strain evidence="2">CBS 339.88</strain>
    </source>
</reference>
<proteinExistence type="predicted"/>
<dbReference type="Proteomes" id="UP000027222">
    <property type="component" value="Unassembled WGS sequence"/>
</dbReference>
<dbReference type="AlphaFoldDB" id="A0A067TTF7"/>
<evidence type="ECO:0000313" key="2">
    <source>
        <dbReference type="Proteomes" id="UP000027222"/>
    </source>
</evidence>
<dbReference type="OrthoDB" id="3191568at2759"/>
<accession>A0A067TTF7</accession>
<protein>
    <submittedName>
        <fullName evidence="1">Uncharacterized protein</fullName>
    </submittedName>
</protein>